<dbReference type="OrthoDB" id="9797806at2"/>
<reference evidence="1" key="2">
    <citation type="submission" date="2013-06" db="EMBL/GenBank/DDBJ databases">
        <title>Draft genome sequence of Clostridium hylemonae (DSM 15053).</title>
        <authorList>
            <person name="Sudarsanam P."/>
            <person name="Ley R."/>
            <person name="Guruge J."/>
            <person name="Turnbaugh P.J."/>
            <person name="Mahowald M."/>
            <person name="Liep D."/>
            <person name="Gordon J."/>
        </authorList>
    </citation>
    <scope>NUCLEOTIDE SEQUENCE</scope>
    <source>
        <strain evidence="1">DSM 15053</strain>
    </source>
</reference>
<dbReference type="STRING" id="553973.CLOHYLEM_07746"/>
<accession>C0C6K9</accession>
<dbReference type="eggNOG" id="ENOG5033D47">
    <property type="taxonomic scope" value="Bacteria"/>
</dbReference>
<protein>
    <submittedName>
        <fullName evidence="1">Uncharacterized protein</fullName>
    </submittedName>
</protein>
<dbReference type="AlphaFoldDB" id="C0C6K9"/>
<dbReference type="Proteomes" id="UP000004893">
    <property type="component" value="Unassembled WGS sequence"/>
</dbReference>
<name>C0C6K9_9FIRM</name>
<comment type="caution">
    <text evidence="1">The sequence shown here is derived from an EMBL/GenBank/DDBJ whole genome shotgun (WGS) entry which is preliminary data.</text>
</comment>
<evidence type="ECO:0000313" key="2">
    <source>
        <dbReference type="Proteomes" id="UP000004893"/>
    </source>
</evidence>
<sequence>MRQYDVQIKETKDLQKIICNKCGKEIIISKGVPQEDYLEVEKRWGYQSNKDNQVDCFDLCEDCYDDFVKGFKIKI</sequence>
<organism evidence="1 2">
    <name type="scientific">[Clostridium] hylemonae DSM 15053</name>
    <dbReference type="NCBI Taxonomy" id="553973"/>
    <lineage>
        <taxon>Bacteria</taxon>
        <taxon>Bacillati</taxon>
        <taxon>Bacillota</taxon>
        <taxon>Clostridia</taxon>
        <taxon>Lachnospirales</taxon>
        <taxon>Lachnospiraceae</taxon>
    </lineage>
</organism>
<evidence type="ECO:0000313" key="1">
    <source>
        <dbReference type="EMBL" id="EEG72344.1"/>
    </source>
</evidence>
<gene>
    <name evidence="1" type="ORF">CLOHYLEM_07746</name>
</gene>
<reference evidence="1" key="1">
    <citation type="submission" date="2009-02" db="EMBL/GenBank/DDBJ databases">
        <authorList>
            <person name="Fulton L."/>
            <person name="Clifton S."/>
            <person name="Fulton B."/>
            <person name="Xu J."/>
            <person name="Minx P."/>
            <person name="Pepin K.H."/>
            <person name="Johnson M."/>
            <person name="Bhonagiri V."/>
            <person name="Nash W.E."/>
            <person name="Mardis E.R."/>
            <person name="Wilson R.K."/>
        </authorList>
    </citation>
    <scope>NUCLEOTIDE SEQUENCE [LARGE SCALE GENOMIC DNA]</scope>
    <source>
        <strain evidence="1">DSM 15053</strain>
    </source>
</reference>
<keyword evidence="2" id="KW-1185">Reference proteome</keyword>
<dbReference type="HOGENOM" id="CLU_162525_0_0_9"/>
<dbReference type="EMBL" id="ABYI02000042">
    <property type="protein sequence ID" value="EEG72344.1"/>
    <property type="molecule type" value="Genomic_DNA"/>
</dbReference>
<dbReference type="RefSeq" id="WP_006445087.1">
    <property type="nucleotide sequence ID" value="NZ_CP036524.1"/>
</dbReference>
<proteinExistence type="predicted"/>